<comment type="function">
    <text evidence="11">Catalyzes the formation of phosphatidylethanolamine (PtdEtn) from phosphatidylserine (PtdSer).</text>
</comment>
<proteinExistence type="inferred from homology"/>
<keyword evidence="12" id="KW-1133">Transmembrane helix</keyword>
<evidence type="ECO:0000256" key="3">
    <source>
        <dbReference type="ARBA" id="ARBA00022793"/>
    </source>
</evidence>
<keyword evidence="7 11" id="KW-0594">Phospholipid biosynthesis</keyword>
<feature type="modified residue" description="Pyruvic acid (Ser); by autocatalysis" evidence="11">
    <location>
        <position position="186"/>
    </location>
</feature>
<gene>
    <name evidence="11" type="primary">psd</name>
    <name evidence="13" type="ORF">KEM10_01275</name>
</gene>
<evidence type="ECO:0000256" key="4">
    <source>
        <dbReference type="ARBA" id="ARBA00023098"/>
    </source>
</evidence>
<evidence type="ECO:0000256" key="7">
    <source>
        <dbReference type="ARBA" id="ARBA00023209"/>
    </source>
</evidence>
<protein>
    <recommendedName>
        <fullName evidence="11">Phosphatidylserine decarboxylase proenzyme</fullName>
        <ecNumber evidence="11">4.1.1.65</ecNumber>
    </recommendedName>
    <component>
        <recommendedName>
            <fullName evidence="11">Phosphatidylserine decarboxylase alpha chain</fullName>
        </recommendedName>
    </component>
    <component>
        <recommendedName>
            <fullName evidence="11">Phosphatidylserine decarboxylase beta chain</fullName>
        </recommendedName>
    </component>
</protein>
<accession>A0ABS5JPY5</accession>
<evidence type="ECO:0000256" key="6">
    <source>
        <dbReference type="ARBA" id="ARBA00023145"/>
    </source>
</evidence>
<dbReference type="EC" id="4.1.1.65" evidence="11"/>
<reference evidence="13 14" key="1">
    <citation type="journal article" date="2015" name="Int. J. Syst. Evol. Microbiol.">
        <title>Carboxylicivirga linearis sp. nov., isolated from a sea cucumber culture pond.</title>
        <authorList>
            <person name="Wang F.Q."/>
            <person name="Zhou Y.X."/>
            <person name="Lin X.Z."/>
            <person name="Chen G.J."/>
            <person name="Du Z.J."/>
        </authorList>
    </citation>
    <scope>NUCLEOTIDE SEQUENCE [LARGE SCALE GENOMIC DNA]</scope>
    <source>
        <strain evidence="13 14">FB218</strain>
    </source>
</reference>
<dbReference type="InterPro" id="IPR003817">
    <property type="entry name" value="PS_Dcarbxylase"/>
</dbReference>
<sequence>MTIHKEGYSTLFVVLIVLLAINTGIYFLGGIEITKYTTLASVIFYFLIVNFFRSPKRDAIIQDGAIIAPADGKVVTIEEVEEGEFLKTKCLQVSIFMSVFNVHINWFPIKGVVKYFRHHNGRFMAAYLPKSSTENERTTVVLENSKGTQILVRQVAGAMARRIVCYAEEEKKVAQAEQMGFIKFGSRVDLYLPLDSRIDVELEQKVTGRQTIIGWLK</sequence>
<dbReference type="PANTHER" id="PTHR35809:SF1">
    <property type="entry name" value="ARCHAETIDYLSERINE DECARBOXYLASE PROENZYME-RELATED"/>
    <property type="match status" value="1"/>
</dbReference>
<evidence type="ECO:0000256" key="11">
    <source>
        <dbReference type="HAMAP-Rule" id="MF_00664"/>
    </source>
</evidence>
<dbReference type="Pfam" id="PF02666">
    <property type="entry name" value="PS_Dcarbxylase"/>
    <property type="match status" value="1"/>
</dbReference>
<comment type="pathway">
    <text evidence="11">Phospholipid metabolism; phosphatidylethanolamine biosynthesis; phosphatidylethanolamine from CDP-diacylglycerol: step 2/2.</text>
</comment>
<comment type="cofactor">
    <cofactor evidence="11">
        <name>pyruvate</name>
        <dbReference type="ChEBI" id="CHEBI:15361"/>
    </cofactor>
    <text evidence="11">Binds 1 pyruvoyl group covalently per subunit.</text>
</comment>
<keyword evidence="3 11" id="KW-0210">Decarboxylase</keyword>
<dbReference type="RefSeq" id="WP_212212438.1">
    <property type="nucleotide sequence ID" value="NZ_JAGUCO010000001.1"/>
</dbReference>
<name>A0ABS5JPY5_9BACT</name>
<keyword evidence="8 11" id="KW-0456">Lyase</keyword>
<keyword evidence="5 11" id="KW-0472">Membrane</keyword>
<comment type="subunit">
    <text evidence="11">Heterodimer of a large membrane-associated beta subunit and a small pyruvoyl-containing alpha subunit.</text>
</comment>
<keyword evidence="9 11" id="KW-1208">Phospholipid metabolism</keyword>
<keyword evidence="14" id="KW-1185">Reference proteome</keyword>
<evidence type="ECO:0000256" key="5">
    <source>
        <dbReference type="ARBA" id="ARBA00023136"/>
    </source>
</evidence>
<comment type="catalytic activity">
    <reaction evidence="11">
        <text>a 1,2-diacyl-sn-glycero-3-phospho-L-serine + H(+) = a 1,2-diacyl-sn-glycero-3-phosphoethanolamine + CO2</text>
        <dbReference type="Rhea" id="RHEA:20828"/>
        <dbReference type="ChEBI" id="CHEBI:15378"/>
        <dbReference type="ChEBI" id="CHEBI:16526"/>
        <dbReference type="ChEBI" id="CHEBI:57262"/>
        <dbReference type="ChEBI" id="CHEBI:64612"/>
        <dbReference type="EC" id="4.1.1.65"/>
    </reaction>
</comment>
<evidence type="ECO:0000256" key="10">
    <source>
        <dbReference type="ARBA" id="ARBA00023317"/>
    </source>
</evidence>
<comment type="similarity">
    <text evidence="11">Belongs to the phosphatidylserine decarboxylase family. PSD-A subfamily.</text>
</comment>
<evidence type="ECO:0000256" key="2">
    <source>
        <dbReference type="ARBA" id="ARBA00022516"/>
    </source>
</evidence>
<feature type="transmembrane region" description="Helical" evidence="12">
    <location>
        <begin position="7"/>
        <end position="27"/>
    </location>
</feature>
<evidence type="ECO:0000313" key="13">
    <source>
        <dbReference type="EMBL" id="MBS2096887.1"/>
    </source>
</evidence>
<evidence type="ECO:0000256" key="8">
    <source>
        <dbReference type="ARBA" id="ARBA00023239"/>
    </source>
</evidence>
<dbReference type="InterPro" id="IPR033175">
    <property type="entry name" value="PSD-A"/>
</dbReference>
<dbReference type="HAMAP" id="MF_00664">
    <property type="entry name" value="PS_decarb_PSD_A"/>
    <property type="match status" value="1"/>
</dbReference>
<evidence type="ECO:0000256" key="1">
    <source>
        <dbReference type="ARBA" id="ARBA00022475"/>
    </source>
</evidence>
<keyword evidence="12" id="KW-0812">Transmembrane</keyword>
<evidence type="ECO:0000313" key="14">
    <source>
        <dbReference type="Proteomes" id="UP000708576"/>
    </source>
</evidence>
<keyword evidence="2 11" id="KW-0444">Lipid biosynthesis</keyword>
<dbReference type="GO" id="GO:0004609">
    <property type="term" value="F:phosphatidylserine decarboxylase activity"/>
    <property type="evidence" value="ECO:0007669"/>
    <property type="project" value="UniProtKB-EC"/>
</dbReference>
<feature type="chain" id="PRO_5044937097" description="Phosphatidylserine decarboxylase alpha chain" evidence="11">
    <location>
        <begin position="186"/>
        <end position="217"/>
    </location>
</feature>
<evidence type="ECO:0000256" key="9">
    <source>
        <dbReference type="ARBA" id="ARBA00023264"/>
    </source>
</evidence>
<evidence type="ECO:0000256" key="12">
    <source>
        <dbReference type="SAM" id="Phobius"/>
    </source>
</evidence>
<keyword evidence="10 11" id="KW-0670">Pyruvate</keyword>
<feature type="site" description="Cleavage (non-hydrolytic); by autocatalysis" evidence="11">
    <location>
        <begin position="185"/>
        <end position="186"/>
    </location>
</feature>
<keyword evidence="6 11" id="KW-0865">Zymogen</keyword>
<dbReference type="Proteomes" id="UP000708576">
    <property type="component" value="Unassembled WGS sequence"/>
</dbReference>
<feature type="chain" id="PRO_5044937096" description="Phosphatidylserine decarboxylase beta chain" evidence="11">
    <location>
        <begin position="1"/>
        <end position="185"/>
    </location>
</feature>
<keyword evidence="4 11" id="KW-0443">Lipid metabolism</keyword>
<organism evidence="13 14">
    <name type="scientific">Carboxylicivirga linearis</name>
    <dbReference type="NCBI Taxonomy" id="1628157"/>
    <lineage>
        <taxon>Bacteria</taxon>
        <taxon>Pseudomonadati</taxon>
        <taxon>Bacteroidota</taxon>
        <taxon>Bacteroidia</taxon>
        <taxon>Marinilabiliales</taxon>
        <taxon>Marinilabiliaceae</taxon>
        <taxon>Carboxylicivirga</taxon>
    </lineage>
</organism>
<feature type="active site" description="Schiff-base intermediate with substrate; via pyruvic acid" evidence="11">
    <location>
        <position position="186"/>
    </location>
</feature>
<keyword evidence="1 11" id="KW-1003">Cell membrane</keyword>
<comment type="PTM">
    <text evidence="11">Is synthesized initially as an inactive proenzyme. Formation of the active enzyme involves a self-maturation process in which the active site pyruvoyl group is generated from an internal serine residue via an autocatalytic post-translational modification. Two non-identical subunits are generated from the proenzyme in this reaction, and the pyruvate is formed at the N-terminus of the alpha chain, which is derived from the carboxyl end of the proenzyme. The post-translation cleavage follows an unusual pathway, termed non-hydrolytic serinolysis, in which the side chain hydroxyl group of the serine supplies its oxygen atom to form the C-terminus of the beta chain, while the remainder of the serine residue undergoes an oxidative deamination to produce ammonia and the pyruvoyl prosthetic group on the alpha chain.</text>
</comment>
<dbReference type="NCBIfam" id="NF003678">
    <property type="entry name" value="PRK05305.1-2"/>
    <property type="match status" value="1"/>
</dbReference>
<dbReference type="PANTHER" id="PTHR35809">
    <property type="entry name" value="ARCHAETIDYLSERINE DECARBOXYLASE PROENZYME-RELATED"/>
    <property type="match status" value="1"/>
</dbReference>
<comment type="caution">
    <text evidence="13">The sequence shown here is derived from an EMBL/GenBank/DDBJ whole genome shotgun (WGS) entry which is preliminary data.</text>
</comment>
<comment type="subcellular location">
    <subcellularLocation>
        <location evidence="11">Cell membrane</location>
        <topology evidence="11">Peripheral membrane protein</topology>
    </subcellularLocation>
</comment>
<feature type="transmembrane region" description="Helical" evidence="12">
    <location>
        <begin position="33"/>
        <end position="52"/>
    </location>
</feature>
<dbReference type="EMBL" id="JAGUCO010000001">
    <property type="protein sequence ID" value="MBS2096887.1"/>
    <property type="molecule type" value="Genomic_DNA"/>
</dbReference>